<dbReference type="Pfam" id="PF00929">
    <property type="entry name" value="RNase_T"/>
    <property type="match status" value="1"/>
</dbReference>
<dbReference type="InterPro" id="IPR013520">
    <property type="entry name" value="Ribonucl_H"/>
</dbReference>
<feature type="domain" description="Exonuclease" evidence="1">
    <location>
        <begin position="3"/>
        <end position="184"/>
    </location>
</feature>
<sequence>MSELWVVDVETTGLDRNQHVPVEVAAISLKTGREIHFVPFITGEALDNAEPEAIRINRYYERALHKQQLDAIATLNCYQDLFELLDGRTLGGANPRFDADMLMAGYEHILAGETCVRKAEPWRYRLSDLSAYTAGLFQLDPAEPPGLAKCCELLGVTNTAEHTALGDAQATRDCFCCAYERGKKGRGTDPHA</sequence>
<evidence type="ECO:0000259" key="1">
    <source>
        <dbReference type="SMART" id="SM00479"/>
    </source>
</evidence>
<accession>A0A1U0VPU4</accession>
<dbReference type="SMART" id="SM00479">
    <property type="entry name" value="EXOIII"/>
    <property type="match status" value="1"/>
</dbReference>
<dbReference type="AlphaFoldDB" id="A0A1U0VPU4"/>
<dbReference type="EMBL" id="FVGW01000002">
    <property type="protein sequence ID" value="SKL82339.1"/>
    <property type="molecule type" value="Genomic_DNA"/>
</dbReference>
<evidence type="ECO:0000313" key="3">
    <source>
        <dbReference type="Proteomes" id="UP000190074"/>
    </source>
</evidence>
<dbReference type="InterPro" id="IPR036397">
    <property type="entry name" value="RNaseH_sf"/>
</dbReference>
<proteinExistence type="predicted"/>
<dbReference type="Proteomes" id="UP000190074">
    <property type="component" value="Unassembled WGS sequence"/>
</dbReference>
<evidence type="ECO:0000313" key="2">
    <source>
        <dbReference type="EMBL" id="SKL82339.1"/>
    </source>
</evidence>
<dbReference type="Gene3D" id="3.30.420.10">
    <property type="entry name" value="Ribonuclease H-like superfamily/Ribonuclease H"/>
    <property type="match status" value="1"/>
</dbReference>
<dbReference type="SUPFAM" id="SSF53098">
    <property type="entry name" value="Ribonuclease H-like"/>
    <property type="match status" value="1"/>
</dbReference>
<name>A0A1U0VPU4_9MYCO</name>
<dbReference type="RefSeq" id="WP_079626510.1">
    <property type="nucleotide sequence ID" value="NZ_FVGW01000002.1"/>
</dbReference>
<dbReference type="GO" id="GO:0004527">
    <property type="term" value="F:exonuclease activity"/>
    <property type="evidence" value="ECO:0007669"/>
    <property type="project" value="UniProtKB-ARBA"/>
</dbReference>
<reference evidence="2 3" key="1">
    <citation type="submission" date="2016-11" db="EMBL/GenBank/DDBJ databases">
        <authorList>
            <consortium name="Pathogen Informatics"/>
        </authorList>
    </citation>
    <scope>NUCLEOTIDE SEQUENCE [LARGE SCALE GENOMIC DNA]</scope>
    <source>
        <strain evidence="2 3">911</strain>
    </source>
</reference>
<protein>
    <submittedName>
        <fullName evidence="2">DNA polymerase III subunit epsilon</fullName>
    </submittedName>
</protein>
<dbReference type="InterPro" id="IPR012337">
    <property type="entry name" value="RNaseH-like_sf"/>
</dbReference>
<gene>
    <name evidence="2" type="ORF">SAMEA2259716_01753</name>
</gene>
<dbReference type="GO" id="GO:0003676">
    <property type="term" value="F:nucleic acid binding"/>
    <property type="evidence" value="ECO:0007669"/>
    <property type="project" value="InterPro"/>
</dbReference>
<dbReference type="CDD" id="cd06127">
    <property type="entry name" value="DEDDh"/>
    <property type="match status" value="1"/>
</dbReference>
<organism evidence="2 3">
    <name type="scientific">Mycobacteroides abscessus subsp. massiliense</name>
    <dbReference type="NCBI Taxonomy" id="1962118"/>
    <lineage>
        <taxon>Bacteria</taxon>
        <taxon>Bacillati</taxon>
        <taxon>Actinomycetota</taxon>
        <taxon>Actinomycetes</taxon>
        <taxon>Mycobacteriales</taxon>
        <taxon>Mycobacteriaceae</taxon>
        <taxon>Mycobacteroides</taxon>
        <taxon>Mycobacteroides abscessus</taxon>
    </lineage>
</organism>